<protein>
    <recommendedName>
        <fullName evidence="4">Conjugal transfer protein TrbL</fullName>
    </recommendedName>
</protein>
<dbReference type="RefSeq" id="WP_075103905.1">
    <property type="nucleotide sequence ID" value="NZ_MSJM01000001.1"/>
</dbReference>
<proteinExistence type="predicted"/>
<gene>
    <name evidence="2" type="ORF">BU202_00815</name>
</gene>
<feature type="transmembrane region" description="Helical" evidence="1">
    <location>
        <begin position="30"/>
        <end position="50"/>
    </location>
</feature>
<name>A0A1Q8EAQ2_9STRE</name>
<organism evidence="2 3">
    <name type="scientific">Streptococcus cuniculi</name>
    <dbReference type="NCBI Taxonomy" id="1432788"/>
    <lineage>
        <taxon>Bacteria</taxon>
        <taxon>Bacillati</taxon>
        <taxon>Bacillota</taxon>
        <taxon>Bacilli</taxon>
        <taxon>Lactobacillales</taxon>
        <taxon>Streptococcaceae</taxon>
        <taxon>Streptococcus</taxon>
    </lineage>
</organism>
<dbReference type="AlphaFoldDB" id="A0A1Q8EAQ2"/>
<dbReference type="EMBL" id="MSJM01000001">
    <property type="protein sequence ID" value="OLF48862.1"/>
    <property type="molecule type" value="Genomic_DNA"/>
</dbReference>
<evidence type="ECO:0000313" key="2">
    <source>
        <dbReference type="EMBL" id="OLF48862.1"/>
    </source>
</evidence>
<dbReference type="OrthoDB" id="2215210at2"/>
<keyword evidence="1" id="KW-0812">Transmembrane</keyword>
<feature type="transmembrane region" description="Helical" evidence="1">
    <location>
        <begin position="70"/>
        <end position="93"/>
    </location>
</feature>
<evidence type="ECO:0000256" key="1">
    <source>
        <dbReference type="SAM" id="Phobius"/>
    </source>
</evidence>
<feature type="transmembrane region" description="Helical" evidence="1">
    <location>
        <begin position="217"/>
        <end position="239"/>
    </location>
</feature>
<dbReference type="Proteomes" id="UP000186890">
    <property type="component" value="Unassembled WGS sequence"/>
</dbReference>
<evidence type="ECO:0000313" key="3">
    <source>
        <dbReference type="Proteomes" id="UP000186890"/>
    </source>
</evidence>
<keyword evidence="3" id="KW-1185">Reference proteome</keyword>
<feature type="transmembrane region" description="Helical" evidence="1">
    <location>
        <begin position="178"/>
        <end position="202"/>
    </location>
</feature>
<keyword evidence="1" id="KW-1133">Transmembrane helix</keyword>
<reference evidence="3" key="1">
    <citation type="submission" date="2016-12" db="EMBL/GenBank/DDBJ databases">
        <authorList>
            <person name="Gulvik C.A."/>
        </authorList>
    </citation>
    <scope>NUCLEOTIDE SEQUENCE [LARGE SCALE GENOMIC DNA]</scope>
    <source>
        <strain evidence="3">NED12-00049-6B</strain>
    </source>
</reference>
<accession>A0A1Q8EAQ2</accession>
<sequence>MKLNVSDLIKTLAEYNPTVNQSAIAMNKALLVLGNILLSIFLLMEMMRWYELIGSTGKKLPQKLWLEIAFKYLACWLLIQYSASILDGLMWLLDSGAHLISKVVKIKDYSYAFDIGHTKGVAKIILNLIGGTVSLIANGIVGLLNFMRYIELYFLKALAPVLLACLINETVRPIAITFLKYFSSYVLIALGLSIISVIYAAISPANFLAAIVEVEEIPYGAALASIFQGGIYIVTIVSVGRRMRQLLGV</sequence>
<comment type="caution">
    <text evidence="2">The sequence shown here is derived from an EMBL/GenBank/DDBJ whole genome shotgun (WGS) entry which is preliminary data.</text>
</comment>
<feature type="transmembrane region" description="Helical" evidence="1">
    <location>
        <begin position="124"/>
        <end position="147"/>
    </location>
</feature>
<evidence type="ECO:0008006" key="4">
    <source>
        <dbReference type="Google" id="ProtNLM"/>
    </source>
</evidence>
<keyword evidence="1" id="KW-0472">Membrane</keyword>